<reference evidence="4" key="1">
    <citation type="submission" date="2016-11" db="EMBL/GenBank/DDBJ databases">
        <authorList>
            <person name="Varghese N."/>
            <person name="Submissions S."/>
        </authorList>
    </citation>
    <scope>NUCLEOTIDE SEQUENCE [LARGE SCALE GENOMIC DNA]</scope>
    <source>
        <strain evidence="4">DSM 16057</strain>
    </source>
</reference>
<evidence type="ECO:0000256" key="2">
    <source>
        <dbReference type="ARBA" id="ARBA00023134"/>
    </source>
</evidence>
<dbReference type="AlphaFoldDB" id="A0A1M6GL45"/>
<evidence type="ECO:0000313" key="3">
    <source>
        <dbReference type="EMBL" id="SHJ10668.1"/>
    </source>
</evidence>
<dbReference type="PANTHER" id="PTHR34784:SF1">
    <property type="entry name" value="50S RIBOSOMAL PROTEIN L34"/>
    <property type="match status" value="1"/>
</dbReference>
<dbReference type="InterPro" id="IPR037103">
    <property type="entry name" value="Tubulin/FtsZ-like_C"/>
</dbReference>
<dbReference type="OrthoDB" id="6165729at2"/>
<protein>
    <recommendedName>
        <fullName evidence="5">Lin0512 family protein</fullName>
    </recommendedName>
</protein>
<proteinExistence type="predicted"/>
<name>A0A1M6GL45_9FIRM</name>
<accession>A0A1M6GL45</accession>
<organism evidence="3 4">
    <name type="scientific">Desulfofundulus thermosubterraneus DSM 16057</name>
    <dbReference type="NCBI Taxonomy" id="1121432"/>
    <lineage>
        <taxon>Bacteria</taxon>
        <taxon>Bacillati</taxon>
        <taxon>Bacillota</taxon>
        <taxon>Clostridia</taxon>
        <taxon>Eubacteriales</taxon>
        <taxon>Peptococcaceae</taxon>
        <taxon>Desulfofundulus</taxon>
    </lineage>
</organism>
<dbReference type="Proteomes" id="UP000184529">
    <property type="component" value="Unassembled WGS sequence"/>
</dbReference>
<keyword evidence="1" id="KW-0547">Nucleotide-binding</keyword>
<evidence type="ECO:0000256" key="1">
    <source>
        <dbReference type="ARBA" id="ARBA00022741"/>
    </source>
</evidence>
<dbReference type="EMBL" id="FQZM01000019">
    <property type="protein sequence ID" value="SHJ10668.1"/>
    <property type="molecule type" value="Genomic_DNA"/>
</dbReference>
<sequence length="129" mass="13764">MKRFVIEFGTGIDFHGQDDTGAARKAVRDAVSHSCLCGLTEIFGIRDLNEMVVDVTVAVPHPGKVDGARVLAEIPFGRKSIKVINGGMQVPGIYLPGLGDTDDSIIVANACIEVRVDTRLHKPDSCTGC</sequence>
<dbReference type="GO" id="GO:0005525">
    <property type="term" value="F:GTP binding"/>
    <property type="evidence" value="ECO:0007669"/>
    <property type="project" value="UniProtKB-KW"/>
</dbReference>
<gene>
    <name evidence="3" type="ORF">SAMN02745219_01774</name>
</gene>
<dbReference type="InterPro" id="IPR011719">
    <property type="entry name" value="CHP02058"/>
</dbReference>
<dbReference type="RefSeq" id="WP_072868940.1">
    <property type="nucleotide sequence ID" value="NZ_FQZM01000019.1"/>
</dbReference>
<keyword evidence="2" id="KW-0342">GTP-binding</keyword>
<dbReference type="PANTHER" id="PTHR34784">
    <property type="entry name" value="50S RIBOSOMAL PROTEIN L34"/>
    <property type="match status" value="1"/>
</dbReference>
<evidence type="ECO:0000313" key="4">
    <source>
        <dbReference type="Proteomes" id="UP000184529"/>
    </source>
</evidence>
<keyword evidence="4" id="KW-1185">Reference proteome</keyword>
<evidence type="ECO:0008006" key="5">
    <source>
        <dbReference type="Google" id="ProtNLM"/>
    </source>
</evidence>
<dbReference type="Gene3D" id="3.30.1330.20">
    <property type="entry name" value="Tubulin/FtsZ, C-terminal domain"/>
    <property type="match status" value="1"/>
</dbReference>
<dbReference type="STRING" id="1121432.SAMN02745219_01774"/>
<dbReference type="Pfam" id="PF09585">
    <property type="entry name" value="Lin0512_fam"/>
    <property type="match status" value="1"/>
</dbReference>
<dbReference type="NCBIfam" id="TIGR02058">
    <property type="entry name" value="lin0512_fam"/>
    <property type="match status" value="1"/>
</dbReference>